<dbReference type="Proteomes" id="UP000504612">
    <property type="component" value="Unplaced"/>
</dbReference>
<dbReference type="Gene3D" id="3.30.160.60">
    <property type="entry name" value="Classic Zinc Finger"/>
    <property type="match status" value="1"/>
</dbReference>
<feature type="compositionally biased region" description="Acidic residues" evidence="6">
    <location>
        <begin position="512"/>
        <end position="538"/>
    </location>
</feature>
<dbReference type="RefSeq" id="XP_026540334.1">
    <property type="nucleotide sequence ID" value="XM_026684549.1"/>
</dbReference>
<feature type="compositionally biased region" description="Polar residues" evidence="6">
    <location>
        <begin position="470"/>
        <end position="486"/>
    </location>
</feature>
<dbReference type="KEGG" id="nss:113423236"/>
<dbReference type="GO" id="GO:0008630">
    <property type="term" value="P:intrinsic apoptotic signaling pathway in response to DNA damage"/>
    <property type="evidence" value="ECO:0007669"/>
    <property type="project" value="TreeGrafter"/>
</dbReference>
<sequence>MAEASGFQEMKEEFQFLLCDSCHAEVLNPTLLPCLHNLCSQCREENKPIGVCVICGTPHSHSAEIPQNPDNVFFANLQFKFSLYQKVTGNQRLACENCENEAEFWCSTCKEFLCTLCFRSHQRYLKKENHEARSLKDFQAESYREFFSTVRKNNTMFCSKVGHNTQMLSLYCKQCNQSMCTICALLDGEHMGQHCDISQEIQCRQDELQNMSAELKEKKNAYDKSFSSHEELVRKMVQLRNETQELIQRKIEEMIRMLQEKGEGYLAEVEALHNHQVQEVEEKLQEMDGVRQRITSSQRMVEKMHLYASGQEVLEIHPFLRQSMMELRRKQPPTAEGIKVKNFVETKSQLQNLLERVTNKKGHFPDMSVAPPPPASSPVGNGYLAVASRVLTTPGRVPSQSSSPEKNALQSQQPPGILQAVPAKPQTPKPQKNFSGSPSSKRQYVEETTKTEGHLKMFKMEPLNEEEWNDSTSMRNEPGTSYGSTGVSYITGNQEGLRETLDDTLIATDYSSDLEEDSSMNISSEEESTDDDDDDDEIGASNLSLDINPISPVGQKSPMRYPLDKPENASSQFIFFLFKSLPGNSLHLVVLGDKDTVFNVTISYQENSRERVSVFGLDELLQYLSILQVPILVGYKLWSMDIPALLNALQEINKEQQFEGSILGFLDVLPLIREKIPDISKNTLKNVDKKYLCGTLDHTNMSNCVRYLMELCTRYEINKEFLRLQLIPCSSLRCYSSLQPLLRERVLSMPSVQTLALHNISLDTLQCTYLSDPEEGLKKLCRRLNANLRIGEKKIQRLSKIRTYFQHLPSSSQGSSLPEIP</sequence>
<dbReference type="GO" id="GO:0005654">
    <property type="term" value="C:nucleoplasm"/>
    <property type="evidence" value="ECO:0007669"/>
    <property type="project" value="TreeGrafter"/>
</dbReference>
<dbReference type="Pfam" id="PF22586">
    <property type="entry name" value="ANCHR-like_BBOX"/>
    <property type="match status" value="1"/>
</dbReference>
<keyword evidence="3" id="KW-0862">Zinc</keyword>
<feature type="coiled-coil region" evidence="5">
    <location>
        <begin position="198"/>
        <end position="249"/>
    </location>
</feature>
<name>A0A6J1VK35_9SAUR</name>
<evidence type="ECO:0000313" key="8">
    <source>
        <dbReference type="Proteomes" id="UP000504612"/>
    </source>
</evidence>
<evidence type="ECO:0000256" key="1">
    <source>
        <dbReference type="ARBA" id="ARBA00022723"/>
    </source>
</evidence>
<feature type="region of interest" description="Disordered" evidence="6">
    <location>
        <begin position="362"/>
        <end position="381"/>
    </location>
</feature>
<keyword evidence="5" id="KW-0175">Coiled coil</keyword>
<dbReference type="Pfam" id="PF12126">
    <property type="entry name" value="PML_CC"/>
    <property type="match status" value="1"/>
</dbReference>
<dbReference type="SUPFAM" id="SSF57845">
    <property type="entry name" value="B-box zinc-binding domain"/>
    <property type="match status" value="1"/>
</dbReference>
<keyword evidence="8" id="KW-1185">Reference proteome</keyword>
<feature type="compositionally biased region" description="Polar residues" evidence="6">
    <location>
        <begin position="398"/>
        <end position="413"/>
    </location>
</feature>
<feature type="compositionally biased region" description="Basic and acidic residues" evidence="6">
    <location>
        <begin position="443"/>
        <end position="459"/>
    </location>
</feature>
<organism evidence="8 9">
    <name type="scientific">Notechis scutatus</name>
    <name type="common">mainland tiger snake</name>
    <dbReference type="NCBI Taxonomy" id="8663"/>
    <lineage>
        <taxon>Eukaryota</taxon>
        <taxon>Metazoa</taxon>
        <taxon>Chordata</taxon>
        <taxon>Craniata</taxon>
        <taxon>Vertebrata</taxon>
        <taxon>Euteleostomi</taxon>
        <taxon>Lepidosauria</taxon>
        <taxon>Squamata</taxon>
        <taxon>Bifurcata</taxon>
        <taxon>Unidentata</taxon>
        <taxon>Episquamata</taxon>
        <taxon>Toxicofera</taxon>
        <taxon>Serpentes</taxon>
        <taxon>Colubroidea</taxon>
        <taxon>Elapidae</taxon>
        <taxon>Hydrophiinae</taxon>
        <taxon>Notechis</taxon>
    </lineage>
</organism>
<reference evidence="9" key="1">
    <citation type="submission" date="2025-08" db="UniProtKB">
        <authorList>
            <consortium name="RefSeq"/>
        </authorList>
    </citation>
    <scope>IDENTIFICATION</scope>
</reference>
<dbReference type="PANTHER" id="PTHR25462:SF302">
    <property type="entry name" value="PROTEIN PML"/>
    <property type="match status" value="1"/>
</dbReference>
<evidence type="ECO:0000256" key="3">
    <source>
        <dbReference type="ARBA" id="ARBA00022833"/>
    </source>
</evidence>
<proteinExistence type="predicted"/>
<feature type="region of interest" description="Disordered" evidence="6">
    <location>
        <begin position="418"/>
        <end position="486"/>
    </location>
</feature>
<feature type="compositionally biased region" description="Polar residues" evidence="6">
    <location>
        <begin position="429"/>
        <end position="442"/>
    </location>
</feature>
<accession>A0A6J1VK35</accession>
<dbReference type="GeneID" id="113423236"/>
<dbReference type="SMART" id="SM00336">
    <property type="entry name" value="BBOX"/>
    <property type="match status" value="2"/>
</dbReference>
<dbReference type="PANTHER" id="PTHR25462">
    <property type="entry name" value="BONUS, ISOFORM C-RELATED"/>
    <property type="match status" value="1"/>
</dbReference>
<dbReference type="CDD" id="cd19770">
    <property type="entry name" value="Bbox2_TRIM19_C-V"/>
    <property type="match status" value="1"/>
</dbReference>
<dbReference type="InterPro" id="IPR057617">
    <property type="entry name" value="PML_C"/>
</dbReference>
<dbReference type="GO" id="GO:0045087">
    <property type="term" value="P:innate immune response"/>
    <property type="evidence" value="ECO:0007669"/>
    <property type="project" value="TreeGrafter"/>
</dbReference>
<dbReference type="GO" id="GO:0044790">
    <property type="term" value="P:suppression of viral release by host"/>
    <property type="evidence" value="ECO:0007669"/>
    <property type="project" value="TreeGrafter"/>
</dbReference>
<evidence type="ECO:0000256" key="5">
    <source>
        <dbReference type="SAM" id="Coils"/>
    </source>
</evidence>
<dbReference type="Pfam" id="PF25244">
    <property type="entry name" value="PML_C"/>
    <property type="match status" value="1"/>
</dbReference>
<dbReference type="Gene3D" id="3.30.40.10">
    <property type="entry name" value="Zinc/RING finger domain, C3HC4 (zinc finger)"/>
    <property type="match status" value="1"/>
</dbReference>
<dbReference type="GO" id="GO:0008270">
    <property type="term" value="F:zinc ion binding"/>
    <property type="evidence" value="ECO:0007669"/>
    <property type="project" value="UniProtKB-KW"/>
</dbReference>
<keyword evidence="2 4" id="KW-0863">Zinc-finger</keyword>
<dbReference type="InterPro" id="IPR000315">
    <property type="entry name" value="Znf_B-box"/>
</dbReference>
<evidence type="ECO:0000259" key="7">
    <source>
        <dbReference type="PROSITE" id="PS50119"/>
    </source>
</evidence>
<feature type="domain" description="B box-type" evidence="7">
    <location>
        <begin position="90"/>
        <end position="135"/>
    </location>
</feature>
<evidence type="ECO:0000313" key="9">
    <source>
        <dbReference type="RefSeq" id="XP_026540334.1"/>
    </source>
</evidence>
<dbReference type="InterPro" id="IPR013083">
    <property type="entry name" value="Znf_RING/FYVE/PHD"/>
</dbReference>
<dbReference type="PROSITE" id="PS50119">
    <property type="entry name" value="ZF_BBOX"/>
    <property type="match status" value="2"/>
</dbReference>
<dbReference type="CDD" id="cd19804">
    <property type="entry name" value="Bbox1_TRIM19_C-V"/>
    <property type="match status" value="1"/>
</dbReference>
<evidence type="ECO:0000256" key="6">
    <source>
        <dbReference type="SAM" id="MobiDB-lite"/>
    </source>
</evidence>
<evidence type="ECO:0000256" key="4">
    <source>
        <dbReference type="PROSITE-ProRule" id="PRU00024"/>
    </source>
</evidence>
<feature type="region of interest" description="Disordered" evidence="6">
    <location>
        <begin position="511"/>
        <end position="558"/>
    </location>
</feature>
<feature type="domain" description="B box-type" evidence="7">
    <location>
        <begin position="153"/>
        <end position="199"/>
    </location>
</feature>
<gene>
    <name evidence="9" type="primary">LOC113423236</name>
</gene>
<dbReference type="InterPro" id="IPR021978">
    <property type="entry name" value="PML-like_CC"/>
</dbReference>
<keyword evidence="1" id="KW-0479">Metal-binding</keyword>
<evidence type="ECO:0000256" key="2">
    <source>
        <dbReference type="ARBA" id="ARBA00022771"/>
    </source>
</evidence>
<dbReference type="AlphaFoldDB" id="A0A6J1VK35"/>
<dbReference type="InterPro" id="IPR047153">
    <property type="entry name" value="TRIM45/56/19-like"/>
</dbReference>
<protein>
    <submittedName>
        <fullName evidence="9">Protein PML-like isoform X1</fullName>
    </submittedName>
</protein>
<dbReference type="SUPFAM" id="SSF57850">
    <property type="entry name" value="RING/U-box"/>
    <property type="match status" value="1"/>
</dbReference>
<feature type="region of interest" description="Disordered" evidence="6">
    <location>
        <begin position="394"/>
        <end position="413"/>
    </location>
</feature>